<dbReference type="EMBL" id="SNRW01010679">
    <property type="protein sequence ID" value="KAA6376218.1"/>
    <property type="molecule type" value="Genomic_DNA"/>
</dbReference>
<comment type="caution">
    <text evidence="1">The sequence shown here is derived from an EMBL/GenBank/DDBJ whole genome shotgun (WGS) entry which is preliminary data.</text>
</comment>
<accession>A0A5J4V0J0</accession>
<sequence>MEDAVADVDNSKSTFKQAQKPSQCFHIIREPKKKVQNDHPYHRACRERWKWRMKVMSWGEAQKVQQRKLTENWSTISRFYIDMGSSWEKNLNRYWMHTNLEQSMQLIIDLTSEAYCQQRTFGGNCKSDTRVGDEAVEPNIPRTQTELRMQKNLGLQNTEQRFINKTLQDD</sequence>
<proteinExistence type="predicted"/>
<evidence type="ECO:0000313" key="2">
    <source>
        <dbReference type="Proteomes" id="UP000324800"/>
    </source>
</evidence>
<name>A0A5J4V0J0_9EUKA</name>
<reference evidence="1 2" key="1">
    <citation type="submission" date="2019-03" db="EMBL/GenBank/DDBJ databases">
        <title>Single cell metagenomics reveals metabolic interactions within the superorganism composed of flagellate Streblomastix strix and complex community of Bacteroidetes bacteria on its surface.</title>
        <authorList>
            <person name="Treitli S.C."/>
            <person name="Kolisko M."/>
            <person name="Husnik F."/>
            <person name="Keeling P."/>
            <person name="Hampl V."/>
        </authorList>
    </citation>
    <scope>NUCLEOTIDE SEQUENCE [LARGE SCALE GENOMIC DNA]</scope>
    <source>
        <strain evidence="1">ST1C</strain>
    </source>
</reference>
<gene>
    <name evidence="1" type="ORF">EZS28_028255</name>
</gene>
<protein>
    <submittedName>
        <fullName evidence="1">Uncharacterized protein</fullName>
    </submittedName>
</protein>
<dbReference type="AlphaFoldDB" id="A0A5J4V0J0"/>
<organism evidence="1 2">
    <name type="scientific">Streblomastix strix</name>
    <dbReference type="NCBI Taxonomy" id="222440"/>
    <lineage>
        <taxon>Eukaryota</taxon>
        <taxon>Metamonada</taxon>
        <taxon>Preaxostyla</taxon>
        <taxon>Oxymonadida</taxon>
        <taxon>Streblomastigidae</taxon>
        <taxon>Streblomastix</taxon>
    </lineage>
</organism>
<evidence type="ECO:0000313" key="1">
    <source>
        <dbReference type="EMBL" id="KAA6376218.1"/>
    </source>
</evidence>
<dbReference type="Proteomes" id="UP000324800">
    <property type="component" value="Unassembled WGS sequence"/>
</dbReference>